<feature type="compositionally biased region" description="Basic and acidic residues" evidence="1">
    <location>
        <begin position="23"/>
        <end position="49"/>
    </location>
</feature>
<reference evidence="2" key="1">
    <citation type="submission" date="2018-02" db="EMBL/GenBank/DDBJ databases">
        <title>Rhizophora mucronata_Transcriptome.</title>
        <authorList>
            <person name="Meera S.P."/>
            <person name="Sreeshan A."/>
            <person name="Augustine A."/>
        </authorList>
    </citation>
    <scope>NUCLEOTIDE SEQUENCE</scope>
    <source>
        <tissue evidence="2">Leaf</tissue>
    </source>
</reference>
<organism evidence="2">
    <name type="scientific">Rhizophora mucronata</name>
    <name type="common">Asiatic mangrove</name>
    <dbReference type="NCBI Taxonomy" id="61149"/>
    <lineage>
        <taxon>Eukaryota</taxon>
        <taxon>Viridiplantae</taxon>
        <taxon>Streptophyta</taxon>
        <taxon>Embryophyta</taxon>
        <taxon>Tracheophyta</taxon>
        <taxon>Spermatophyta</taxon>
        <taxon>Magnoliopsida</taxon>
        <taxon>eudicotyledons</taxon>
        <taxon>Gunneridae</taxon>
        <taxon>Pentapetalae</taxon>
        <taxon>rosids</taxon>
        <taxon>fabids</taxon>
        <taxon>Malpighiales</taxon>
        <taxon>Rhizophoraceae</taxon>
        <taxon>Rhizophora</taxon>
    </lineage>
</organism>
<dbReference type="AlphaFoldDB" id="A0A2P2LVV5"/>
<evidence type="ECO:0000256" key="1">
    <source>
        <dbReference type="SAM" id="MobiDB-lite"/>
    </source>
</evidence>
<dbReference type="EMBL" id="GGEC01041586">
    <property type="protein sequence ID" value="MBX22070.1"/>
    <property type="molecule type" value="Transcribed_RNA"/>
</dbReference>
<name>A0A2P2LVV5_RHIMU</name>
<accession>A0A2P2LVV5</accession>
<evidence type="ECO:0000313" key="2">
    <source>
        <dbReference type="EMBL" id="MBX22073.1"/>
    </source>
</evidence>
<dbReference type="EMBL" id="GGEC01041589">
    <property type="protein sequence ID" value="MBX22073.1"/>
    <property type="molecule type" value="Transcribed_RNA"/>
</dbReference>
<sequence length="74" mass="8873">MALQRNLMLRCLSILKVRREMNLKKTPKKGPENAREVQKSHQERRKLLENQKPGKFLLPINLVRPQREHLKNLH</sequence>
<proteinExistence type="predicted"/>
<protein>
    <submittedName>
        <fullName evidence="2">Uncharacterized protein</fullName>
    </submittedName>
</protein>
<feature type="region of interest" description="Disordered" evidence="1">
    <location>
        <begin position="23"/>
        <end position="51"/>
    </location>
</feature>